<feature type="domain" description="H15" evidence="8">
    <location>
        <begin position="13"/>
        <end position="88"/>
    </location>
</feature>
<dbReference type="GO" id="GO:0030261">
    <property type="term" value="P:chromosome condensation"/>
    <property type="evidence" value="ECO:0007669"/>
    <property type="project" value="EnsemblFungi"/>
</dbReference>
<evidence type="ECO:0000256" key="1">
    <source>
        <dbReference type="ARBA" id="ARBA00004123"/>
    </source>
</evidence>
<comment type="subcellular location">
    <subcellularLocation>
        <location evidence="2">Chromosome</location>
    </subcellularLocation>
    <subcellularLocation>
        <location evidence="1">Nucleus</location>
    </subcellularLocation>
</comment>
<feature type="compositionally biased region" description="Low complexity" evidence="7">
    <location>
        <begin position="108"/>
        <end position="119"/>
    </location>
</feature>
<evidence type="ECO:0000256" key="6">
    <source>
        <dbReference type="ARBA" id="ARBA00023242"/>
    </source>
</evidence>
<dbReference type="GO" id="GO:0005634">
    <property type="term" value="C:nucleus"/>
    <property type="evidence" value="ECO:0007669"/>
    <property type="project" value="UniProtKB-SubCell"/>
</dbReference>
<dbReference type="SUPFAM" id="SSF46785">
    <property type="entry name" value="Winged helix' DNA-binding domain"/>
    <property type="match status" value="2"/>
</dbReference>
<proteinExistence type="predicted"/>
<accession>G8BVU4</accession>
<evidence type="ECO:0000259" key="8">
    <source>
        <dbReference type="PROSITE" id="PS51504"/>
    </source>
</evidence>
<evidence type="ECO:0000256" key="5">
    <source>
        <dbReference type="ARBA" id="ARBA00023125"/>
    </source>
</evidence>
<dbReference type="PANTHER" id="PTHR11467:SF36">
    <property type="entry name" value="HISTONE 24-RELATED"/>
    <property type="match status" value="1"/>
</dbReference>
<dbReference type="GO" id="GO:2000779">
    <property type="term" value="P:regulation of double-strand break repair"/>
    <property type="evidence" value="ECO:0007669"/>
    <property type="project" value="EnsemblFungi"/>
</dbReference>
<dbReference type="Proteomes" id="UP000005666">
    <property type="component" value="Chromosome 7"/>
</dbReference>
<dbReference type="eggNOG" id="KOG4012">
    <property type="taxonomic scope" value="Eukaryota"/>
</dbReference>
<dbReference type="Gene3D" id="1.10.10.10">
    <property type="entry name" value="Winged helix-like DNA-binding domain superfamily/Winged helix DNA-binding domain"/>
    <property type="match status" value="2"/>
</dbReference>
<dbReference type="InterPro" id="IPR036388">
    <property type="entry name" value="WH-like_DNA-bd_sf"/>
</dbReference>
<dbReference type="GO" id="GO:0043934">
    <property type="term" value="P:sporulation"/>
    <property type="evidence" value="ECO:0007669"/>
    <property type="project" value="EnsemblFungi"/>
</dbReference>
<keyword evidence="6" id="KW-0539">Nucleus</keyword>
<dbReference type="InterPro" id="IPR036390">
    <property type="entry name" value="WH_DNA-bd_sf"/>
</dbReference>
<dbReference type="GeneID" id="11535746"/>
<evidence type="ECO:0000313" key="9">
    <source>
        <dbReference type="EMBL" id="CCE64022.1"/>
    </source>
</evidence>
<name>G8BVU4_TETPH</name>
<evidence type="ECO:0000256" key="2">
    <source>
        <dbReference type="ARBA" id="ARBA00004286"/>
    </source>
</evidence>
<keyword evidence="5" id="KW-0238">DNA-binding</keyword>
<dbReference type="RefSeq" id="XP_003686456.1">
    <property type="nucleotide sequence ID" value="XM_003686408.1"/>
</dbReference>
<evidence type="ECO:0000256" key="7">
    <source>
        <dbReference type="SAM" id="MobiDB-lite"/>
    </source>
</evidence>
<dbReference type="GO" id="GO:0006355">
    <property type="term" value="P:regulation of DNA-templated transcription"/>
    <property type="evidence" value="ECO:0007669"/>
    <property type="project" value="EnsemblFungi"/>
</dbReference>
<dbReference type="OrthoDB" id="1110759at2759"/>
<dbReference type="GO" id="GO:0000786">
    <property type="term" value="C:nucleosome"/>
    <property type="evidence" value="ECO:0007669"/>
    <property type="project" value="InterPro"/>
</dbReference>
<dbReference type="GO" id="GO:0031492">
    <property type="term" value="F:nucleosomal DNA binding"/>
    <property type="evidence" value="ECO:0007669"/>
    <property type="project" value="TreeGrafter"/>
</dbReference>
<keyword evidence="4" id="KW-0158">Chromosome</keyword>
<dbReference type="GO" id="GO:0042301">
    <property type="term" value="F:phosphate ion binding"/>
    <property type="evidence" value="ECO:0007669"/>
    <property type="project" value="EnsemblFungi"/>
</dbReference>
<dbReference type="CDD" id="cd00073">
    <property type="entry name" value="H15"/>
    <property type="match status" value="1"/>
</dbReference>
<dbReference type="STRING" id="1071381.G8BVU4"/>
<dbReference type="GO" id="GO:0006334">
    <property type="term" value="P:nucleosome assembly"/>
    <property type="evidence" value="ECO:0007669"/>
    <property type="project" value="InterPro"/>
</dbReference>
<dbReference type="InterPro" id="IPR005818">
    <property type="entry name" value="Histone_H1/H5_H15"/>
</dbReference>
<dbReference type="GO" id="GO:0045910">
    <property type="term" value="P:negative regulation of DNA recombination"/>
    <property type="evidence" value="ECO:0007669"/>
    <property type="project" value="EnsemblFungi"/>
</dbReference>
<dbReference type="PROSITE" id="PS51504">
    <property type="entry name" value="H15"/>
    <property type="match status" value="2"/>
</dbReference>
<dbReference type="HOGENOM" id="CLU_069424_0_0_1"/>
<organism evidence="9 10">
    <name type="scientific">Tetrapisispora phaffii (strain ATCC 24235 / CBS 4417 / NBRC 1672 / NRRL Y-8282 / UCD 70-5)</name>
    <name type="common">Yeast</name>
    <name type="synonym">Fabospora phaffii</name>
    <dbReference type="NCBI Taxonomy" id="1071381"/>
    <lineage>
        <taxon>Eukaryota</taxon>
        <taxon>Fungi</taxon>
        <taxon>Dikarya</taxon>
        <taxon>Ascomycota</taxon>
        <taxon>Saccharomycotina</taxon>
        <taxon>Saccharomycetes</taxon>
        <taxon>Saccharomycetales</taxon>
        <taxon>Saccharomycetaceae</taxon>
        <taxon>Tetrapisispora</taxon>
    </lineage>
</organism>
<dbReference type="EMBL" id="HE612862">
    <property type="protein sequence ID" value="CCE64022.1"/>
    <property type="molecule type" value="Genomic_DNA"/>
</dbReference>
<reference evidence="9 10" key="1">
    <citation type="journal article" date="2011" name="Proc. Natl. Acad. Sci. U.S.A.">
        <title>Evolutionary erosion of yeast sex chromosomes by mating-type switching accidents.</title>
        <authorList>
            <person name="Gordon J.L."/>
            <person name="Armisen D."/>
            <person name="Proux-Wera E."/>
            <person name="Oheigeartaigh S.S."/>
            <person name="Byrne K.P."/>
            <person name="Wolfe K.H."/>
        </authorList>
    </citation>
    <scope>NUCLEOTIDE SEQUENCE [LARGE SCALE GENOMIC DNA]</scope>
    <source>
        <strain evidence="10">ATCC 24235 / CBS 4417 / NBRC 1672 / NRRL Y-8282 / UCD 70-5</strain>
    </source>
</reference>
<evidence type="ECO:0000313" key="10">
    <source>
        <dbReference type="Proteomes" id="UP000005666"/>
    </source>
</evidence>
<keyword evidence="10" id="KW-1185">Reference proteome</keyword>
<dbReference type="PANTHER" id="PTHR11467">
    <property type="entry name" value="HISTONE H1"/>
    <property type="match status" value="1"/>
</dbReference>
<dbReference type="AlphaFoldDB" id="G8BVU4"/>
<evidence type="ECO:0000256" key="3">
    <source>
        <dbReference type="ARBA" id="ARBA00020833"/>
    </source>
</evidence>
<sequence length="186" mass="20180">MAPKAVTKNTETSSKSYKDLITEALISLNDTKKGSSRSALKKYIEQNYASIYSSSSFDHHFNNAIKKGVETKDFAQPKGPSGSVKLVKKTDTAAKKIIKKKAAPAKKATPVKKAVSTKKVAPKPKAKVTTAKKAASPKSTDALTYKDMISNGIKNLNNGKGASRSALKTFIKDTYFQKKTTIKQLH</sequence>
<gene>
    <name evidence="9" type="primary">TPHA0G01860</name>
    <name evidence="9" type="ordered locus">TPHA_0G01860</name>
</gene>
<dbReference type="GO" id="GO:0097100">
    <property type="term" value="F:supercoiled DNA binding"/>
    <property type="evidence" value="ECO:0007669"/>
    <property type="project" value="EnsemblFungi"/>
</dbReference>
<feature type="domain" description="H15" evidence="8">
    <location>
        <begin position="141"/>
        <end position="186"/>
    </location>
</feature>
<evidence type="ECO:0000256" key="4">
    <source>
        <dbReference type="ARBA" id="ARBA00022454"/>
    </source>
</evidence>
<dbReference type="SMART" id="SM00526">
    <property type="entry name" value="H15"/>
    <property type="match status" value="2"/>
</dbReference>
<protein>
    <recommendedName>
        <fullName evidence="3">Histone H1</fullName>
    </recommendedName>
</protein>
<dbReference type="KEGG" id="tpf:TPHA_0G01860"/>
<feature type="region of interest" description="Disordered" evidence="7">
    <location>
        <begin position="108"/>
        <end position="134"/>
    </location>
</feature>
<dbReference type="Pfam" id="PF00538">
    <property type="entry name" value="Linker_histone"/>
    <property type="match status" value="2"/>
</dbReference>